<protein>
    <recommendedName>
        <fullName evidence="1">Smr domain-containing protein</fullName>
    </recommendedName>
</protein>
<dbReference type="SUPFAM" id="SSF160443">
    <property type="entry name" value="SMR domain-like"/>
    <property type="match status" value="1"/>
</dbReference>
<reference evidence="2 3" key="1">
    <citation type="journal article" date="2015" name="Nature">
        <title>rRNA introns, odd ribosomes, and small enigmatic genomes across a large radiation of phyla.</title>
        <authorList>
            <person name="Brown C.T."/>
            <person name="Hug L.A."/>
            <person name="Thomas B.C."/>
            <person name="Sharon I."/>
            <person name="Castelle C.J."/>
            <person name="Singh A."/>
            <person name="Wilkins M.J."/>
            <person name="Williams K.H."/>
            <person name="Banfield J.F."/>
        </authorList>
    </citation>
    <scope>NUCLEOTIDE SEQUENCE [LARGE SCALE GENOMIC DNA]</scope>
</reference>
<organism evidence="2 3">
    <name type="scientific">Candidatus Nomurabacteria bacterium GW2011_GWB1_37_5</name>
    <dbReference type="NCBI Taxonomy" id="1618742"/>
    <lineage>
        <taxon>Bacteria</taxon>
        <taxon>Candidatus Nomuraibacteriota</taxon>
    </lineage>
</organism>
<evidence type="ECO:0000313" key="2">
    <source>
        <dbReference type="EMBL" id="KKQ35383.1"/>
    </source>
</evidence>
<evidence type="ECO:0000313" key="3">
    <source>
        <dbReference type="Proteomes" id="UP000033876"/>
    </source>
</evidence>
<dbReference type="PANTHER" id="PTHR35562">
    <property type="entry name" value="DNA ENDONUCLEASE SMRA-RELATED"/>
    <property type="match status" value="1"/>
</dbReference>
<sequence length="90" mass="10130">MNKYIQKPQCIIDLHGYTVSDTEEVLSELIAENQYSHVRIITGKGLNSENGPVLGDFVKAYLNRRNIRYNQSKIQDGGEGALEVFLSSKN</sequence>
<name>A0A0G0GWK2_9BACT</name>
<dbReference type="EMBL" id="LBTF01000016">
    <property type="protein sequence ID" value="KKQ35383.1"/>
    <property type="molecule type" value="Genomic_DNA"/>
</dbReference>
<dbReference type="SMART" id="SM00463">
    <property type="entry name" value="SMR"/>
    <property type="match status" value="1"/>
</dbReference>
<gene>
    <name evidence="2" type="ORF">US50_C0016G0013</name>
</gene>
<proteinExistence type="predicted"/>
<dbReference type="InterPro" id="IPR036063">
    <property type="entry name" value="Smr_dom_sf"/>
</dbReference>
<feature type="domain" description="Smr" evidence="1">
    <location>
        <begin position="12"/>
        <end position="87"/>
    </location>
</feature>
<accession>A0A0G0GWK2</accession>
<comment type="caution">
    <text evidence="2">The sequence shown here is derived from an EMBL/GenBank/DDBJ whole genome shotgun (WGS) entry which is preliminary data.</text>
</comment>
<evidence type="ECO:0000259" key="1">
    <source>
        <dbReference type="PROSITE" id="PS50828"/>
    </source>
</evidence>
<dbReference type="Proteomes" id="UP000033876">
    <property type="component" value="Unassembled WGS sequence"/>
</dbReference>
<dbReference type="Pfam" id="PF01713">
    <property type="entry name" value="Smr"/>
    <property type="match status" value="1"/>
</dbReference>
<dbReference type="Gene3D" id="3.30.1370.110">
    <property type="match status" value="1"/>
</dbReference>
<dbReference type="PANTHER" id="PTHR35562:SF2">
    <property type="entry name" value="DNA ENDONUCLEASE SMRA-RELATED"/>
    <property type="match status" value="1"/>
</dbReference>
<dbReference type="PROSITE" id="PS50828">
    <property type="entry name" value="SMR"/>
    <property type="match status" value="1"/>
</dbReference>
<dbReference type="InterPro" id="IPR002625">
    <property type="entry name" value="Smr_dom"/>
</dbReference>
<dbReference type="AlphaFoldDB" id="A0A0G0GWK2"/>